<evidence type="ECO:0000313" key="2">
    <source>
        <dbReference type="EMBL" id="CAH3121036.1"/>
    </source>
</evidence>
<dbReference type="EMBL" id="CALNXK010000035">
    <property type="protein sequence ID" value="CAH3121036.1"/>
    <property type="molecule type" value="Genomic_DNA"/>
</dbReference>
<accession>A0ABN8NSZ1</accession>
<protein>
    <recommendedName>
        <fullName evidence="1">ALOG domain-containing protein</fullName>
    </recommendedName>
</protein>
<name>A0ABN8NSZ1_9CNID</name>
<dbReference type="InterPro" id="IPR006936">
    <property type="entry name" value="ALOG_dom"/>
</dbReference>
<dbReference type="Proteomes" id="UP001159405">
    <property type="component" value="Unassembled WGS sequence"/>
</dbReference>
<reference evidence="2 3" key="1">
    <citation type="submission" date="2022-05" db="EMBL/GenBank/DDBJ databases">
        <authorList>
            <consortium name="Genoscope - CEA"/>
            <person name="William W."/>
        </authorList>
    </citation>
    <scope>NUCLEOTIDE SEQUENCE [LARGE SCALE GENOMIC DNA]</scope>
</reference>
<keyword evidence="3" id="KW-1185">Reference proteome</keyword>
<feature type="domain" description="ALOG" evidence="1">
    <location>
        <begin position="137"/>
        <end position="245"/>
    </location>
</feature>
<proteinExistence type="predicted"/>
<evidence type="ECO:0000259" key="1">
    <source>
        <dbReference type="PROSITE" id="PS51697"/>
    </source>
</evidence>
<gene>
    <name evidence="2" type="ORF">PLOB_00028398</name>
</gene>
<sequence length="261" mass="29345">MSHRTKILLTRPPILCLTLIVPCPRRHRPDFNVSLLPSLSLIYTRIIIGGQYSKLLQWIIFFLGGKVIRPYCVSLTTPPRISLLGPYNKIGGLFVVSAPSYGSLPADVLPTLIQTTMTELLPSPRLKPMSQSYRNKPHERQKDSLEVQLSSFLHSLVPPKKVFAATTEDIQGCHGKTKTPCTLNNLKRLVATTVNSHIGELRVIFNRLGRSGFSNPLAHPSVKEYLKFVREEQAQQPLLLHQAVPLFYDKFTSLIACLRNI</sequence>
<organism evidence="2 3">
    <name type="scientific">Porites lobata</name>
    <dbReference type="NCBI Taxonomy" id="104759"/>
    <lineage>
        <taxon>Eukaryota</taxon>
        <taxon>Metazoa</taxon>
        <taxon>Cnidaria</taxon>
        <taxon>Anthozoa</taxon>
        <taxon>Hexacorallia</taxon>
        <taxon>Scleractinia</taxon>
        <taxon>Fungiina</taxon>
        <taxon>Poritidae</taxon>
        <taxon>Porites</taxon>
    </lineage>
</organism>
<comment type="caution">
    <text evidence="2">The sequence shown here is derived from an EMBL/GenBank/DDBJ whole genome shotgun (WGS) entry which is preliminary data.</text>
</comment>
<evidence type="ECO:0000313" key="3">
    <source>
        <dbReference type="Proteomes" id="UP001159405"/>
    </source>
</evidence>
<dbReference type="PROSITE" id="PS51697">
    <property type="entry name" value="ALOG"/>
    <property type="match status" value="1"/>
</dbReference>